<organism evidence="2 3">
    <name type="scientific">Candolleomyces eurysporus</name>
    <dbReference type="NCBI Taxonomy" id="2828524"/>
    <lineage>
        <taxon>Eukaryota</taxon>
        <taxon>Fungi</taxon>
        <taxon>Dikarya</taxon>
        <taxon>Basidiomycota</taxon>
        <taxon>Agaricomycotina</taxon>
        <taxon>Agaricomycetes</taxon>
        <taxon>Agaricomycetidae</taxon>
        <taxon>Agaricales</taxon>
        <taxon>Agaricineae</taxon>
        <taxon>Psathyrellaceae</taxon>
        <taxon>Candolleomyces</taxon>
    </lineage>
</organism>
<gene>
    <name evidence="2" type="ORF">H1R20_g4761</name>
</gene>
<feature type="compositionally biased region" description="Low complexity" evidence="1">
    <location>
        <begin position="44"/>
        <end position="59"/>
    </location>
</feature>
<protein>
    <submittedName>
        <fullName evidence="2">Uncharacterized protein</fullName>
    </submittedName>
</protein>
<reference evidence="2" key="1">
    <citation type="submission" date="2022-06" db="EMBL/GenBank/DDBJ databases">
        <title>Genome Sequence of Candolleomyces eurysporus.</title>
        <authorList>
            <person name="Buettner E."/>
        </authorList>
    </citation>
    <scope>NUCLEOTIDE SEQUENCE</scope>
    <source>
        <strain evidence="2">VTCC 930004</strain>
    </source>
</reference>
<feature type="region of interest" description="Disordered" evidence="1">
    <location>
        <begin position="21"/>
        <end position="92"/>
    </location>
</feature>
<accession>A0A9W8MJL9</accession>
<evidence type="ECO:0000256" key="1">
    <source>
        <dbReference type="SAM" id="MobiDB-lite"/>
    </source>
</evidence>
<evidence type="ECO:0000313" key="2">
    <source>
        <dbReference type="EMBL" id="KAJ2932347.1"/>
    </source>
</evidence>
<dbReference type="AlphaFoldDB" id="A0A9W8MJL9"/>
<dbReference type="EMBL" id="JANBPK010000774">
    <property type="protein sequence ID" value="KAJ2932347.1"/>
    <property type="molecule type" value="Genomic_DNA"/>
</dbReference>
<dbReference type="Pfam" id="PF10173">
    <property type="entry name" value="Mit_KHE1"/>
    <property type="match status" value="1"/>
</dbReference>
<feature type="compositionally biased region" description="Basic and acidic residues" evidence="1">
    <location>
        <begin position="158"/>
        <end position="175"/>
    </location>
</feature>
<name>A0A9W8MJL9_9AGAR</name>
<comment type="caution">
    <text evidence="2">The sequence shown here is derived from an EMBL/GenBank/DDBJ whole genome shotgun (WGS) entry which is preliminary data.</text>
</comment>
<sequence length="223" mass="24257">MSVPGGAAALRQSLRKSTRIIALPLSRPLPPRALAPTNNSLPTGNLPQPNGGQHGPGPLTYYHFQLSSKKKRKQKEKEGNNPEVDAKPKSRWSLPEGGITAWVQAKAAETWAGFGKAEGGWKLYVFRTGERIVDRMEFEELALKSIDPSLGPTITHPRSSEIDSEQKEQQAEEKGGAGSGHGVVRVRALSFPPFAHPALPFFSELTANRSLDTSRLPTLSPHI</sequence>
<evidence type="ECO:0000313" key="3">
    <source>
        <dbReference type="Proteomes" id="UP001140091"/>
    </source>
</evidence>
<feature type="non-terminal residue" evidence="2">
    <location>
        <position position="1"/>
    </location>
</feature>
<proteinExistence type="predicted"/>
<keyword evidence="3" id="KW-1185">Reference proteome</keyword>
<feature type="compositionally biased region" description="Basic and acidic residues" evidence="1">
    <location>
        <begin position="75"/>
        <end position="88"/>
    </location>
</feature>
<dbReference type="Proteomes" id="UP001140091">
    <property type="component" value="Unassembled WGS sequence"/>
</dbReference>
<dbReference type="InterPro" id="IPR018786">
    <property type="entry name" value="Mit_KHE1"/>
</dbReference>
<feature type="region of interest" description="Disordered" evidence="1">
    <location>
        <begin position="147"/>
        <end position="180"/>
    </location>
</feature>
<dbReference type="OrthoDB" id="5562676at2759"/>